<keyword evidence="3 6" id="KW-0694">RNA-binding</keyword>
<evidence type="ECO:0000256" key="1">
    <source>
        <dbReference type="ARBA" id="ARBA00004604"/>
    </source>
</evidence>
<proteinExistence type="inferred from homology"/>
<keyword evidence="5 6" id="KW-0687">Ribonucleoprotein</keyword>
<evidence type="ECO:0000256" key="4">
    <source>
        <dbReference type="ARBA" id="ARBA00023242"/>
    </source>
</evidence>
<dbReference type="RefSeq" id="XP_070896727.1">
    <property type="nucleotide sequence ID" value="XM_071046259.1"/>
</dbReference>
<dbReference type="InterPro" id="IPR002415">
    <property type="entry name" value="H/ACA_rnp_Nhp2-like"/>
</dbReference>
<evidence type="ECO:0000256" key="3">
    <source>
        <dbReference type="ARBA" id="ARBA00022884"/>
    </source>
</evidence>
<dbReference type="Gene3D" id="3.30.1330.30">
    <property type="match status" value="1"/>
</dbReference>
<dbReference type="InterPro" id="IPR018492">
    <property type="entry name" value="Ribosomal_eL8/Nhp2"/>
</dbReference>
<comment type="function">
    <text evidence="6">Required for ribosome biogenesis. Part of a complex which catalyzes pseudouridylation of rRNA. This involves the isomerization of uridine such that the ribose is subsequently attached to C5, instead of the normal N1. Pseudouridine ('psi') residues may serve to stabilize the conformation of rRNAs.</text>
</comment>
<accession>A0ABR4K352</accession>
<dbReference type="InterPro" id="IPR029064">
    <property type="entry name" value="Ribosomal_eL30-like_sf"/>
</dbReference>
<dbReference type="PANTHER" id="PTHR23105">
    <property type="entry name" value="RIBOSOMAL PROTEIN L7AE FAMILY MEMBER"/>
    <property type="match status" value="1"/>
</dbReference>
<dbReference type="PRINTS" id="PR00881">
    <property type="entry name" value="L7ARS6FAMILY"/>
</dbReference>
<feature type="domain" description="Ribosomal protein eL8/eL30/eS12/Gadd45" evidence="7">
    <location>
        <begin position="20"/>
        <end position="104"/>
    </location>
</feature>
<dbReference type="PRINTS" id="PR00883">
    <property type="entry name" value="NUCLEARHMG"/>
</dbReference>
<evidence type="ECO:0000256" key="2">
    <source>
        <dbReference type="ARBA" id="ARBA00007337"/>
    </source>
</evidence>
<dbReference type="EMBL" id="JBFXLR010000036">
    <property type="protein sequence ID" value="KAL2845593.1"/>
    <property type="molecule type" value="Genomic_DNA"/>
</dbReference>
<dbReference type="InterPro" id="IPR004037">
    <property type="entry name" value="Ribosomal_eL8-like_CS"/>
</dbReference>
<keyword evidence="4 6" id="KW-0539">Nucleus</keyword>
<comment type="function">
    <text evidence="6">Common component of the spliceosome and rRNA processing machinery.</text>
</comment>
<protein>
    <recommendedName>
        <fullName evidence="6">H/ACA ribonucleoprotein complex subunit 2</fullName>
    </recommendedName>
    <alternativeName>
        <fullName evidence="6">Nucleolar protein family A member 2</fullName>
    </alternativeName>
</protein>
<evidence type="ECO:0000259" key="7">
    <source>
        <dbReference type="Pfam" id="PF01248"/>
    </source>
</evidence>
<keyword evidence="9" id="KW-1185">Reference proteome</keyword>
<sequence>MAIPSEDLIFPRADEALTQEILDLLKQASALKLVKKGYKEATKSVKNGQSQLVVVAADTDPLVLAADVPDYCIGEDVPYVWVPSKNALGTACGVENGTIAASINASDVSPLAPQIKQLRQKIEKLWGP</sequence>
<comment type="subcellular location">
    <subcellularLocation>
        <location evidence="1 6">Nucleus</location>
        <location evidence="1 6">Nucleolus</location>
    </subcellularLocation>
</comment>
<gene>
    <name evidence="8" type="ORF">BJX68DRAFT_269119</name>
</gene>
<dbReference type="Proteomes" id="UP001610444">
    <property type="component" value="Unassembled WGS sequence"/>
</dbReference>
<evidence type="ECO:0000256" key="6">
    <source>
        <dbReference type="RuleBase" id="RU366039"/>
    </source>
</evidence>
<dbReference type="InterPro" id="IPR004038">
    <property type="entry name" value="Ribosomal_eL8/eL30/eS12/Gad45"/>
</dbReference>
<dbReference type="SUPFAM" id="SSF55315">
    <property type="entry name" value="L30e-like"/>
    <property type="match status" value="1"/>
</dbReference>
<evidence type="ECO:0000313" key="8">
    <source>
        <dbReference type="EMBL" id="KAL2845593.1"/>
    </source>
</evidence>
<organism evidence="8 9">
    <name type="scientific">Aspergillus pseudodeflectus</name>
    <dbReference type="NCBI Taxonomy" id="176178"/>
    <lineage>
        <taxon>Eukaryota</taxon>
        <taxon>Fungi</taxon>
        <taxon>Dikarya</taxon>
        <taxon>Ascomycota</taxon>
        <taxon>Pezizomycotina</taxon>
        <taxon>Eurotiomycetes</taxon>
        <taxon>Eurotiomycetidae</taxon>
        <taxon>Eurotiales</taxon>
        <taxon>Aspergillaceae</taxon>
        <taxon>Aspergillus</taxon>
        <taxon>Aspergillus subgen. Nidulantes</taxon>
    </lineage>
</organism>
<dbReference type="InterPro" id="IPR050257">
    <property type="entry name" value="eL8/uL1-like"/>
</dbReference>
<reference evidence="8 9" key="1">
    <citation type="submission" date="2024-07" db="EMBL/GenBank/DDBJ databases">
        <title>Section-level genome sequencing and comparative genomics of Aspergillus sections Usti and Cavernicolus.</title>
        <authorList>
            <consortium name="Lawrence Berkeley National Laboratory"/>
            <person name="Nybo J.L."/>
            <person name="Vesth T.C."/>
            <person name="Theobald S."/>
            <person name="Frisvad J.C."/>
            <person name="Larsen T.O."/>
            <person name="Kjaerboelling I."/>
            <person name="Rothschild-Mancinelli K."/>
            <person name="Lyhne E.K."/>
            <person name="Kogle M.E."/>
            <person name="Barry K."/>
            <person name="Clum A."/>
            <person name="Na H."/>
            <person name="Ledsgaard L."/>
            <person name="Lin J."/>
            <person name="Lipzen A."/>
            <person name="Kuo A."/>
            <person name="Riley R."/>
            <person name="Mondo S."/>
            <person name="LaButti K."/>
            <person name="Haridas S."/>
            <person name="Pangalinan J."/>
            <person name="Salamov A.A."/>
            <person name="Simmons B.A."/>
            <person name="Magnuson J.K."/>
            <person name="Chen J."/>
            <person name="Drula E."/>
            <person name="Henrissat B."/>
            <person name="Wiebenga A."/>
            <person name="Lubbers R.J."/>
            <person name="Gomes A.C."/>
            <person name="Macurrencykelacurrency M.R."/>
            <person name="Stajich J."/>
            <person name="Grigoriev I.V."/>
            <person name="Mortensen U.H."/>
            <person name="De vries R.P."/>
            <person name="Baker S.E."/>
            <person name="Andersen M.R."/>
        </authorList>
    </citation>
    <scope>NUCLEOTIDE SEQUENCE [LARGE SCALE GENOMIC DNA]</scope>
    <source>
        <strain evidence="8 9">CBS 756.74</strain>
    </source>
</reference>
<dbReference type="GeneID" id="98161423"/>
<evidence type="ECO:0000256" key="5">
    <source>
        <dbReference type="ARBA" id="ARBA00023274"/>
    </source>
</evidence>
<evidence type="ECO:0000313" key="9">
    <source>
        <dbReference type="Proteomes" id="UP001610444"/>
    </source>
</evidence>
<dbReference type="Pfam" id="PF01248">
    <property type="entry name" value="Ribosomal_L7Ae"/>
    <property type="match status" value="1"/>
</dbReference>
<name>A0ABR4K352_9EURO</name>
<comment type="similarity">
    <text evidence="2 6">Belongs to the eukaryotic ribosomal protein eL8 family.</text>
</comment>
<dbReference type="PROSITE" id="PS01082">
    <property type="entry name" value="RIBOSOMAL_L7AE"/>
    <property type="match status" value="1"/>
</dbReference>
<comment type="caution">
    <text evidence="8">The sequence shown here is derived from an EMBL/GenBank/DDBJ whole genome shotgun (WGS) entry which is preliminary data.</text>
</comment>